<organism evidence="1 2">
    <name type="scientific">Deinococcus roseus</name>
    <dbReference type="NCBI Taxonomy" id="392414"/>
    <lineage>
        <taxon>Bacteria</taxon>
        <taxon>Thermotogati</taxon>
        <taxon>Deinococcota</taxon>
        <taxon>Deinococci</taxon>
        <taxon>Deinococcales</taxon>
        <taxon>Deinococcaceae</taxon>
        <taxon>Deinococcus</taxon>
    </lineage>
</organism>
<accession>A0ABQ2CU21</accession>
<dbReference type="Proteomes" id="UP000632222">
    <property type="component" value="Unassembled WGS sequence"/>
</dbReference>
<comment type="caution">
    <text evidence="1">The sequence shown here is derived from an EMBL/GenBank/DDBJ whole genome shotgun (WGS) entry which is preliminary data.</text>
</comment>
<evidence type="ECO:0008006" key="3">
    <source>
        <dbReference type="Google" id="ProtNLM"/>
    </source>
</evidence>
<dbReference type="EMBL" id="BMOD01000001">
    <property type="protein sequence ID" value="GGJ20794.1"/>
    <property type="molecule type" value="Genomic_DNA"/>
</dbReference>
<name>A0ABQ2CU21_9DEIO</name>
<evidence type="ECO:0000313" key="1">
    <source>
        <dbReference type="EMBL" id="GGJ20794.1"/>
    </source>
</evidence>
<gene>
    <name evidence="1" type="ORF">GCM10008938_03770</name>
</gene>
<protein>
    <recommendedName>
        <fullName evidence="3">Cytochrome c domain-containing protein</fullName>
    </recommendedName>
</protein>
<sequence>MLMGLALLGTALALPQYRLQAIKQFHYKGSTLKKSTMPCTFCHVKDTGGDPWNAFGENLRKTFHENLDKSIAEAIYLVLEKDLDSDEDGYSDVLEVYAHTLPGNPESKPTAHVEALKTDFAAAGGLKQYQPAEKKK</sequence>
<evidence type="ECO:0000313" key="2">
    <source>
        <dbReference type="Proteomes" id="UP000632222"/>
    </source>
</evidence>
<keyword evidence="2" id="KW-1185">Reference proteome</keyword>
<proteinExistence type="predicted"/>
<reference evidence="2" key="1">
    <citation type="journal article" date="2019" name="Int. J. Syst. Evol. Microbiol.">
        <title>The Global Catalogue of Microorganisms (GCM) 10K type strain sequencing project: providing services to taxonomists for standard genome sequencing and annotation.</title>
        <authorList>
            <consortium name="The Broad Institute Genomics Platform"/>
            <consortium name="The Broad Institute Genome Sequencing Center for Infectious Disease"/>
            <person name="Wu L."/>
            <person name="Ma J."/>
        </authorList>
    </citation>
    <scope>NUCLEOTIDE SEQUENCE [LARGE SCALE GENOMIC DNA]</scope>
    <source>
        <strain evidence="2">JCM 14370</strain>
    </source>
</reference>